<dbReference type="OrthoDB" id="6161812at2759"/>
<dbReference type="AlphaFoldDB" id="A0A1L9N2M7"/>
<evidence type="ECO:0000313" key="1">
    <source>
        <dbReference type="EMBL" id="OJI83375.1"/>
    </source>
</evidence>
<dbReference type="VEuPathDB" id="FungiDB:ASPTUDRAFT_44741"/>
<protein>
    <submittedName>
        <fullName evidence="1">Uncharacterized protein</fullName>
    </submittedName>
</protein>
<keyword evidence="2" id="KW-1185">Reference proteome</keyword>
<sequence>METVIGLNINPHDVCLFTKSAGNEGIPELEKVVHDTLHDAVLLVAFRLEDRRLRSIEYLCHHANGPRREARCNDERYSPTMSDP</sequence>
<evidence type="ECO:0000313" key="2">
    <source>
        <dbReference type="Proteomes" id="UP000184304"/>
    </source>
</evidence>
<dbReference type="STRING" id="767770.A0A1L9N2M7"/>
<accession>A0A1L9N2M7</accession>
<proteinExistence type="predicted"/>
<gene>
    <name evidence="1" type="ORF">ASPTUDRAFT_44741</name>
</gene>
<organism evidence="1 2">
    <name type="scientific">Aspergillus tubingensis (strain CBS 134.48)</name>
    <dbReference type="NCBI Taxonomy" id="767770"/>
    <lineage>
        <taxon>Eukaryota</taxon>
        <taxon>Fungi</taxon>
        <taxon>Dikarya</taxon>
        <taxon>Ascomycota</taxon>
        <taxon>Pezizomycotina</taxon>
        <taxon>Eurotiomycetes</taxon>
        <taxon>Eurotiomycetidae</taxon>
        <taxon>Eurotiales</taxon>
        <taxon>Aspergillaceae</taxon>
        <taxon>Aspergillus</taxon>
        <taxon>Aspergillus subgen. Circumdati</taxon>
    </lineage>
</organism>
<dbReference type="EMBL" id="KV878204">
    <property type="protein sequence ID" value="OJI83375.1"/>
    <property type="molecule type" value="Genomic_DNA"/>
</dbReference>
<dbReference type="Proteomes" id="UP000184304">
    <property type="component" value="Unassembled WGS sequence"/>
</dbReference>
<name>A0A1L9N2M7_ASPTC</name>
<reference evidence="2" key="1">
    <citation type="journal article" date="2017" name="Genome Biol.">
        <title>Comparative genomics reveals high biological diversity and specific adaptations in the industrially and medically important fungal genus Aspergillus.</title>
        <authorList>
            <person name="de Vries R.P."/>
            <person name="Riley R."/>
            <person name="Wiebenga A."/>
            <person name="Aguilar-Osorio G."/>
            <person name="Amillis S."/>
            <person name="Uchima C.A."/>
            <person name="Anderluh G."/>
            <person name="Asadollahi M."/>
            <person name="Askin M."/>
            <person name="Barry K."/>
            <person name="Battaglia E."/>
            <person name="Bayram O."/>
            <person name="Benocci T."/>
            <person name="Braus-Stromeyer S.A."/>
            <person name="Caldana C."/>
            <person name="Canovas D."/>
            <person name="Cerqueira G.C."/>
            <person name="Chen F."/>
            <person name="Chen W."/>
            <person name="Choi C."/>
            <person name="Clum A."/>
            <person name="Dos Santos R.A."/>
            <person name="Damasio A.R."/>
            <person name="Diallinas G."/>
            <person name="Emri T."/>
            <person name="Fekete E."/>
            <person name="Flipphi M."/>
            <person name="Freyberg S."/>
            <person name="Gallo A."/>
            <person name="Gournas C."/>
            <person name="Habgood R."/>
            <person name="Hainaut M."/>
            <person name="Harispe M.L."/>
            <person name="Henrissat B."/>
            <person name="Hilden K.S."/>
            <person name="Hope R."/>
            <person name="Hossain A."/>
            <person name="Karabika E."/>
            <person name="Karaffa L."/>
            <person name="Karanyi Z."/>
            <person name="Krasevec N."/>
            <person name="Kuo A."/>
            <person name="Kusch H."/>
            <person name="LaButti K."/>
            <person name="Lagendijk E.L."/>
            <person name="Lapidus A."/>
            <person name="Levasseur A."/>
            <person name="Lindquist E."/>
            <person name="Lipzen A."/>
            <person name="Logrieco A.F."/>
            <person name="MacCabe A."/>
            <person name="Maekelae M.R."/>
            <person name="Malavazi I."/>
            <person name="Melin P."/>
            <person name="Meyer V."/>
            <person name="Mielnichuk N."/>
            <person name="Miskei M."/>
            <person name="Molnar A.P."/>
            <person name="Mule G."/>
            <person name="Ngan C.Y."/>
            <person name="Orejas M."/>
            <person name="Orosz E."/>
            <person name="Ouedraogo J.P."/>
            <person name="Overkamp K.M."/>
            <person name="Park H.-S."/>
            <person name="Perrone G."/>
            <person name="Piumi F."/>
            <person name="Punt P.J."/>
            <person name="Ram A.F."/>
            <person name="Ramon A."/>
            <person name="Rauscher S."/>
            <person name="Record E."/>
            <person name="Riano-Pachon D.M."/>
            <person name="Robert V."/>
            <person name="Roehrig J."/>
            <person name="Ruller R."/>
            <person name="Salamov A."/>
            <person name="Salih N.S."/>
            <person name="Samson R.A."/>
            <person name="Sandor E."/>
            <person name="Sanguinetti M."/>
            <person name="Schuetze T."/>
            <person name="Sepcic K."/>
            <person name="Shelest E."/>
            <person name="Sherlock G."/>
            <person name="Sophianopoulou V."/>
            <person name="Squina F.M."/>
            <person name="Sun H."/>
            <person name="Susca A."/>
            <person name="Todd R.B."/>
            <person name="Tsang A."/>
            <person name="Unkles S.E."/>
            <person name="van de Wiele N."/>
            <person name="van Rossen-Uffink D."/>
            <person name="Oliveira J.V."/>
            <person name="Vesth T.C."/>
            <person name="Visser J."/>
            <person name="Yu J.-H."/>
            <person name="Zhou M."/>
            <person name="Andersen M.R."/>
            <person name="Archer D.B."/>
            <person name="Baker S.E."/>
            <person name="Benoit I."/>
            <person name="Brakhage A.A."/>
            <person name="Braus G.H."/>
            <person name="Fischer R."/>
            <person name="Frisvad J.C."/>
            <person name="Goldman G.H."/>
            <person name="Houbraken J."/>
            <person name="Oakley B."/>
            <person name="Pocsi I."/>
            <person name="Scazzocchio C."/>
            <person name="Seiboth B."/>
            <person name="vanKuyk P.A."/>
            <person name="Wortman J."/>
            <person name="Dyer P.S."/>
            <person name="Grigoriev I.V."/>
        </authorList>
    </citation>
    <scope>NUCLEOTIDE SEQUENCE [LARGE SCALE GENOMIC DNA]</scope>
    <source>
        <strain evidence="2">CBS 134.48</strain>
    </source>
</reference>